<dbReference type="EMBL" id="UGHH01000002">
    <property type="protein sequence ID" value="STO64562.1"/>
    <property type="molecule type" value="Genomic_DNA"/>
</dbReference>
<evidence type="ECO:0000313" key="2">
    <source>
        <dbReference type="Proteomes" id="UP000254867"/>
    </source>
</evidence>
<dbReference type="Proteomes" id="UP000254867">
    <property type="component" value="Unassembled WGS sequence"/>
</dbReference>
<organism evidence="1 2">
    <name type="scientific">Haemophilus parahaemolyticus</name>
    <dbReference type="NCBI Taxonomy" id="735"/>
    <lineage>
        <taxon>Bacteria</taxon>
        <taxon>Pseudomonadati</taxon>
        <taxon>Pseudomonadota</taxon>
        <taxon>Gammaproteobacteria</taxon>
        <taxon>Pasteurellales</taxon>
        <taxon>Pasteurellaceae</taxon>
        <taxon>Haemophilus</taxon>
    </lineage>
</organism>
<gene>
    <name evidence="1" type="ORF">NCTC10794_01630</name>
</gene>
<reference evidence="1 2" key="1">
    <citation type="submission" date="2018-06" db="EMBL/GenBank/DDBJ databases">
        <authorList>
            <consortium name="Pathogen Informatics"/>
            <person name="Doyle S."/>
        </authorList>
    </citation>
    <scope>NUCLEOTIDE SEQUENCE [LARGE SCALE GENOMIC DNA]</scope>
    <source>
        <strain evidence="1 2">NCTC10794</strain>
    </source>
</reference>
<protein>
    <submittedName>
        <fullName evidence="1">Uncharacterized protein</fullName>
    </submittedName>
</protein>
<dbReference type="AlphaFoldDB" id="A0A377I285"/>
<proteinExistence type="predicted"/>
<evidence type="ECO:0000313" key="1">
    <source>
        <dbReference type="EMBL" id="STO64562.1"/>
    </source>
</evidence>
<dbReference type="RefSeq" id="WP_119222936.1">
    <property type="nucleotide sequence ID" value="NZ_UGHH01000002.1"/>
</dbReference>
<sequence>MNLDTKRQTLSQMVDEVYDITEKMGWLKSELIYDELSPAQELDVLYRLKDEYIKLVTELNKFTESDFNFLIEAATAEMKRP</sequence>
<accession>A0A377I285</accession>
<name>A0A377I285_HAEPH</name>